<evidence type="ECO:0000256" key="2">
    <source>
        <dbReference type="ARBA" id="ARBA00023163"/>
    </source>
</evidence>
<evidence type="ECO:0000256" key="1">
    <source>
        <dbReference type="ARBA" id="ARBA00023015"/>
    </source>
</evidence>
<keyword evidence="2" id="KW-0804">Transcription</keyword>
<dbReference type="SUPFAM" id="SSF48498">
    <property type="entry name" value="Tetracyclin repressor-like, C-terminal domain"/>
    <property type="match status" value="1"/>
</dbReference>
<protein>
    <recommendedName>
        <fullName evidence="5">HTH tetR-type domain-containing protein</fullName>
    </recommendedName>
</protein>
<dbReference type="PANTHER" id="PTHR47506:SF1">
    <property type="entry name" value="HTH-TYPE TRANSCRIPTIONAL REGULATOR YJDC"/>
    <property type="match status" value="1"/>
</dbReference>
<accession>A0A0F0KH84</accession>
<reference evidence="3 4" key="1">
    <citation type="submission" date="2015-02" db="EMBL/GenBank/DDBJ databases">
        <title>Draft genome sequences of ten Microbacterium spp. with emphasis on heavy metal contaminated environments.</title>
        <authorList>
            <person name="Corretto E."/>
        </authorList>
    </citation>
    <scope>NUCLEOTIDE SEQUENCE [LARGE SCALE GENOMIC DNA]</scope>
    <source>
        <strain evidence="3 4">DSM 23848</strain>
    </source>
</reference>
<sequence>MTEYTSHGGTLRESPEIKSILQAGASLLAVHPFAEVSLADLSVAAGLPLAQVERHFEDMHALGAAILDHERTAMSNMQTKVKGDPSAPLADLRDAFRSVGQLLAADVVVRAGVKLAAEARHQFPERRLDPFRTWQNFVGERLRSAHEMGQLHDTADIEAIVRLIVAGGMGTKDLLAVHGTWSEAESRFDEMISTVLNLISGPST</sequence>
<proteinExistence type="predicted"/>
<dbReference type="Gene3D" id="1.10.357.10">
    <property type="entry name" value="Tetracycline Repressor, domain 2"/>
    <property type="match status" value="1"/>
</dbReference>
<comment type="caution">
    <text evidence="3">The sequence shown here is derived from an EMBL/GenBank/DDBJ whole genome shotgun (WGS) entry which is preliminary data.</text>
</comment>
<dbReference type="PANTHER" id="PTHR47506">
    <property type="entry name" value="TRANSCRIPTIONAL REGULATORY PROTEIN"/>
    <property type="match status" value="1"/>
</dbReference>
<evidence type="ECO:0000313" key="3">
    <source>
        <dbReference type="EMBL" id="KJL19789.1"/>
    </source>
</evidence>
<name>A0A0F0KH84_9MICO</name>
<dbReference type="EMBL" id="JYIT01000083">
    <property type="protein sequence ID" value="KJL19789.1"/>
    <property type="molecule type" value="Genomic_DNA"/>
</dbReference>
<dbReference type="AlphaFoldDB" id="A0A0F0KH84"/>
<evidence type="ECO:0000313" key="4">
    <source>
        <dbReference type="Proteomes" id="UP000033448"/>
    </source>
</evidence>
<dbReference type="Proteomes" id="UP000033448">
    <property type="component" value="Unassembled WGS sequence"/>
</dbReference>
<dbReference type="PATRIC" id="fig|582680.7.peg.2889"/>
<gene>
    <name evidence="3" type="ORF">RL72_02834</name>
</gene>
<keyword evidence="1" id="KW-0805">Transcription regulation</keyword>
<keyword evidence="4" id="KW-1185">Reference proteome</keyword>
<evidence type="ECO:0008006" key="5">
    <source>
        <dbReference type="Google" id="ProtNLM"/>
    </source>
</evidence>
<dbReference type="SUPFAM" id="SSF46689">
    <property type="entry name" value="Homeodomain-like"/>
    <property type="match status" value="1"/>
</dbReference>
<organism evidence="3 4">
    <name type="scientific">Microbacterium azadirachtae</name>
    <dbReference type="NCBI Taxonomy" id="582680"/>
    <lineage>
        <taxon>Bacteria</taxon>
        <taxon>Bacillati</taxon>
        <taxon>Actinomycetota</taxon>
        <taxon>Actinomycetes</taxon>
        <taxon>Micrococcales</taxon>
        <taxon>Microbacteriaceae</taxon>
        <taxon>Microbacterium</taxon>
    </lineage>
</organism>
<dbReference type="InterPro" id="IPR036271">
    <property type="entry name" value="Tet_transcr_reg_TetR-rel_C_sf"/>
</dbReference>
<dbReference type="RefSeq" id="WP_045251504.1">
    <property type="nucleotide sequence ID" value="NZ_JYIT01000083.1"/>
</dbReference>
<dbReference type="InterPro" id="IPR009057">
    <property type="entry name" value="Homeodomain-like_sf"/>
</dbReference>